<evidence type="ECO:0000313" key="13">
    <source>
        <dbReference type="EMBL" id="KAK0617297.1"/>
    </source>
</evidence>
<organism evidence="13 14">
    <name type="scientific">Immersiella caudata</name>
    <dbReference type="NCBI Taxonomy" id="314043"/>
    <lineage>
        <taxon>Eukaryota</taxon>
        <taxon>Fungi</taxon>
        <taxon>Dikarya</taxon>
        <taxon>Ascomycota</taxon>
        <taxon>Pezizomycotina</taxon>
        <taxon>Sordariomycetes</taxon>
        <taxon>Sordariomycetidae</taxon>
        <taxon>Sordariales</taxon>
        <taxon>Lasiosphaeriaceae</taxon>
        <taxon>Immersiella</taxon>
    </lineage>
</organism>
<evidence type="ECO:0000256" key="10">
    <source>
        <dbReference type="PROSITE-ProRule" id="PRU10040"/>
    </source>
</evidence>
<dbReference type="PANTHER" id="PTHR31321">
    <property type="entry name" value="ACYL-COA THIOESTER HYDROLASE YBHC-RELATED"/>
    <property type="match status" value="1"/>
</dbReference>
<dbReference type="GO" id="GO:0005576">
    <property type="term" value="C:extracellular region"/>
    <property type="evidence" value="ECO:0007669"/>
    <property type="project" value="UniProtKB-SubCell"/>
</dbReference>
<dbReference type="Proteomes" id="UP001175000">
    <property type="component" value="Unassembled WGS sequence"/>
</dbReference>
<dbReference type="PROSITE" id="PS00503">
    <property type="entry name" value="PECTINESTERASE_2"/>
    <property type="match status" value="1"/>
</dbReference>
<keyword evidence="7 11" id="KW-0378">Hydrolase</keyword>
<dbReference type="GO" id="GO:0045490">
    <property type="term" value="P:pectin catabolic process"/>
    <property type="evidence" value="ECO:0007669"/>
    <property type="project" value="UniProtKB-UniRule"/>
</dbReference>
<accession>A0AA39WKX8</accession>
<dbReference type="InterPro" id="IPR012334">
    <property type="entry name" value="Pectin_lyas_fold"/>
</dbReference>
<evidence type="ECO:0000256" key="1">
    <source>
        <dbReference type="ARBA" id="ARBA00004613"/>
    </source>
</evidence>
<evidence type="ECO:0000256" key="3">
    <source>
        <dbReference type="ARBA" id="ARBA00008891"/>
    </source>
</evidence>
<evidence type="ECO:0000256" key="6">
    <source>
        <dbReference type="ARBA" id="ARBA00022729"/>
    </source>
</evidence>
<feature type="chain" id="PRO_5041490095" description="Pectinesterase" evidence="11">
    <location>
        <begin position="20"/>
        <end position="336"/>
    </location>
</feature>
<comment type="catalytic activity">
    <reaction evidence="9 11">
        <text>[(1-&gt;4)-alpha-D-galacturonosyl methyl ester](n) + n H2O = [(1-&gt;4)-alpha-D-galacturonosyl](n) + n methanol + n H(+)</text>
        <dbReference type="Rhea" id="RHEA:22380"/>
        <dbReference type="Rhea" id="RHEA-COMP:14570"/>
        <dbReference type="Rhea" id="RHEA-COMP:14573"/>
        <dbReference type="ChEBI" id="CHEBI:15377"/>
        <dbReference type="ChEBI" id="CHEBI:15378"/>
        <dbReference type="ChEBI" id="CHEBI:17790"/>
        <dbReference type="ChEBI" id="CHEBI:140522"/>
        <dbReference type="ChEBI" id="CHEBI:140523"/>
        <dbReference type="EC" id="3.1.1.11"/>
    </reaction>
</comment>
<dbReference type="AlphaFoldDB" id="A0AA39WKX8"/>
<evidence type="ECO:0000256" key="9">
    <source>
        <dbReference type="ARBA" id="ARBA00047928"/>
    </source>
</evidence>
<comment type="function">
    <text evidence="11">Involved in maceration and soft-rotting of plant tissue.</text>
</comment>
<dbReference type="InterPro" id="IPR011050">
    <property type="entry name" value="Pectin_lyase_fold/virulence"/>
</dbReference>
<evidence type="ECO:0000313" key="14">
    <source>
        <dbReference type="Proteomes" id="UP001175000"/>
    </source>
</evidence>
<keyword evidence="8 11" id="KW-0063">Aspartyl esterase</keyword>
<evidence type="ECO:0000256" key="5">
    <source>
        <dbReference type="ARBA" id="ARBA00022525"/>
    </source>
</evidence>
<evidence type="ECO:0000256" key="11">
    <source>
        <dbReference type="RuleBase" id="RU000589"/>
    </source>
</evidence>
<evidence type="ECO:0000256" key="8">
    <source>
        <dbReference type="ARBA" id="ARBA00023085"/>
    </source>
</evidence>
<evidence type="ECO:0000256" key="2">
    <source>
        <dbReference type="ARBA" id="ARBA00005184"/>
    </source>
</evidence>
<comment type="subcellular location">
    <subcellularLocation>
        <location evidence="1 11">Secreted</location>
    </subcellularLocation>
</comment>
<gene>
    <name evidence="13" type="ORF">B0T14DRAFT_498345</name>
</gene>
<dbReference type="Gene3D" id="2.160.20.10">
    <property type="entry name" value="Single-stranded right-handed beta-helix, Pectin lyase-like"/>
    <property type="match status" value="1"/>
</dbReference>
<dbReference type="InterPro" id="IPR033131">
    <property type="entry name" value="Pectinesterase_Asp_AS"/>
</dbReference>
<proteinExistence type="inferred from homology"/>
<dbReference type="SUPFAM" id="SSF51126">
    <property type="entry name" value="Pectin lyase-like"/>
    <property type="match status" value="1"/>
</dbReference>
<comment type="pathway">
    <text evidence="2 11">Glycan metabolism; pectin degradation; 2-dehydro-3-deoxy-D-gluconate from pectin: step 1/5.</text>
</comment>
<evidence type="ECO:0000259" key="12">
    <source>
        <dbReference type="Pfam" id="PF01095"/>
    </source>
</evidence>
<dbReference type="GO" id="GO:0042545">
    <property type="term" value="P:cell wall modification"/>
    <property type="evidence" value="ECO:0007669"/>
    <property type="project" value="UniProtKB-UniRule"/>
</dbReference>
<evidence type="ECO:0000256" key="7">
    <source>
        <dbReference type="ARBA" id="ARBA00022801"/>
    </source>
</evidence>
<sequence>MKLLPLPLLTGLLIPSALATSRISPPSSNCLVVSKSPSTGQYSTVSAAVNAIAASQSTSLQCIFIYPGTYSEQVTVPSLKTSQLSIYGSTTDTSLYTANTVTITSSLSQAHGLSNDESGTLRVKAKGFRLYNVNVNNGYGKGSQAVALSAQTDSGYYGCRFTGYQDTVLANAGRQVYSRCLVQGATDFVFGRRGQAWFERCDIRVVEASLGYVSANGRESASGESYYVFNRGAVAAAAGHNVPNGAYYLGRPWGAYARVVFQRMEISAVINPAGWRIWNNGDERISGVLFGEYGNTGSGASGTRAHFAKKLGEPVAMATVLGSGYASETYYDASYF</sequence>
<keyword evidence="11" id="KW-0961">Cell wall biogenesis/degradation</keyword>
<keyword evidence="6 11" id="KW-0732">Signal</keyword>
<dbReference type="PANTHER" id="PTHR31321:SF127">
    <property type="entry name" value="PECTINESTERASE"/>
    <property type="match status" value="1"/>
</dbReference>
<dbReference type="EC" id="3.1.1.11" evidence="4 11"/>
<dbReference type="FunFam" id="2.160.20.10:FF:000014">
    <property type="entry name" value="Pectinesterase"/>
    <property type="match status" value="1"/>
</dbReference>
<protein>
    <recommendedName>
        <fullName evidence="4 11">Pectinesterase</fullName>
        <ecNumber evidence="4 11">3.1.1.11</ecNumber>
    </recommendedName>
</protein>
<feature type="active site" evidence="10">
    <location>
        <position position="187"/>
    </location>
</feature>
<reference evidence="13" key="1">
    <citation type="submission" date="2023-06" db="EMBL/GenBank/DDBJ databases">
        <title>Genome-scale phylogeny and comparative genomics of the fungal order Sordariales.</title>
        <authorList>
            <consortium name="Lawrence Berkeley National Laboratory"/>
            <person name="Hensen N."/>
            <person name="Bonometti L."/>
            <person name="Westerberg I."/>
            <person name="Brannstrom I.O."/>
            <person name="Guillou S."/>
            <person name="Cros-Aarteil S."/>
            <person name="Calhoun S."/>
            <person name="Haridas S."/>
            <person name="Kuo A."/>
            <person name="Mondo S."/>
            <person name="Pangilinan J."/>
            <person name="Riley R."/>
            <person name="Labutti K."/>
            <person name="Andreopoulos B."/>
            <person name="Lipzen A."/>
            <person name="Chen C."/>
            <person name="Yanf M."/>
            <person name="Daum C."/>
            <person name="Ng V."/>
            <person name="Clum A."/>
            <person name="Steindorff A."/>
            <person name="Ohm R."/>
            <person name="Martin F."/>
            <person name="Silar P."/>
            <person name="Natvig D."/>
            <person name="Lalanne C."/>
            <person name="Gautier V."/>
            <person name="Ament-Velasquez S.L."/>
            <person name="Kruys A."/>
            <person name="Hutchinson M.I."/>
            <person name="Powell A.J."/>
            <person name="Barry K."/>
            <person name="Miller A.N."/>
            <person name="Grigoriev I.V."/>
            <person name="Debuchy R."/>
            <person name="Gladieux P."/>
            <person name="Thoren M.H."/>
            <person name="Johannesson H."/>
        </authorList>
    </citation>
    <scope>NUCLEOTIDE SEQUENCE</scope>
    <source>
        <strain evidence="13">CBS 606.72</strain>
    </source>
</reference>
<keyword evidence="14" id="KW-1185">Reference proteome</keyword>
<dbReference type="EMBL" id="JAULSU010000005">
    <property type="protein sequence ID" value="KAK0617297.1"/>
    <property type="molecule type" value="Genomic_DNA"/>
</dbReference>
<feature type="signal peptide" evidence="11">
    <location>
        <begin position="1"/>
        <end position="19"/>
    </location>
</feature>
<dbReference type="Pfam" id="PF01095">
    <property type="entry name" value="Pectinesterase"/>
    <property type="match status" value="1"/>
</dbReference>
<feature type="domain" description="Pectinesterase catalytic" evidence="12">
    <location>
        <begin position="33"/>
        <end position="302"/>
    </location>
</feature>
<name>A0AA39WKX8_9PEZI</name>
<keyword evidence="5 11" id="KW-0964">Secreted</keyword>
<evidence type="ECO:0000256" key="4">
    <source>
        <dbReference type="ARBA" id="ARBA00013229"/>
    </source>
</evidence>
<dbReference type="InterPro" id="IPR000070">
    <property type="entry name" value="Pectinesterase_cat"/>
</dbReference>
<comment type="caution">
    <text evidence="13">The sequence shown here is derived from an EMBL/GenBank/DDBJ whole genome shotgun (WGS) entry which is preliminary data.</text>
</comment>
<dbReference type="GO" id="GO:0030599">
    <property type="term" value="F:pectinesterase activity"/>
    <property type="evidence" value="ECO:0007669"/>
    <property type="project" value="UniProtKB-UniRule"/>
</dbReference>
<comment type="similarity">
    <text evidence="3">Belongs to the pectinesterase family.</text>
</comment>